<dbReference type="VEuPathDB" id="FungiDB:BO80DRAFT_444069"/>
<dbReference type="STRING" id="1448316.A0A395H311"/>
<gene>
    <name evidence="1" type="ORF">BO80DRAFT_444069</name>
</gene>
<dbReference type="OrthoDB" id="37537at2759"/>
<sequence>MGRRSPRIPFWIILPKSVLATIDRILLILRSSQTYAFHCLIAPIRLLSQPHHDISSLSIDGSHQRRNATIWSTSSIYGMSPKKPTAGLSLLRRYVEKDHEDAPTVTMFLRACWDCERHTPICDRAGVRASVGM</sequence>
<dbReference type="Proteomes" id="UP000249402">
    <property type="component" value="Unassembled WGS sequence"/>
</dbReference>
<protein>
    <submittedName>
        <fullName evidence="1">Uncharacterized protein</fullName>
    </submittedName>
</protein>
<dbReference type="AlphaFoldDB" id="A0A395H311"/>
<reference evidence="1 2" key="1">
    <citation type="submission" date="2018-02" db="EMBL/GenBank/DDBJ databases">
        <title>The genomes of Aspergillus section Nigri reveals drivers in fungal speciation.</title>
        <authorList>
            <consortium name="DOE Joint Genome Institute"/>
            <person name="Vesth T.C."/>
            <person name="Nybo J."/>
            <person name="Theobald S."/>
            <person name="Brandl J."/>
            <person name="Frisvad J.C."/>
            <person name="Nielsen K.F."/>
            <person name="Lyhne E.K."/>
            <person name="Kogle M.E."/>
            <person name="Kuo A."/>
            <person name="Riley R."/>
            <person name="Clum A."/>
            <person name="Nolan M."/>
            <person name="Lipzen A."/>
            <person name="Salamov A."/>
            <person name="Henrissat B."/>
            <person name="Wiebenga A."/>
            <person name="De vries R.P."/>
            <person name="Grigoriev I.V."/>
            <person name="Mortensen U.H."/>
            <person name="Andersen M.R."/>
            <person name="Baker S.E."/>
        </authorList>
    </citation>
    <scope>NUCLEOTIDE SEQUENCE [LARGE SCALE GENOMIC DNA]</scope>
    <source>
        <strain evidence="1 2">CBS 121593</strain>
    </source>
</reference>
<dbReference type="RefSeq" id="XP_025576136.1">
    <property type="nucleotide sequence ID" value="XM_025721406.1"/>
</dbReference>
<name>A0A395H311_9EURO</name>
<accession>A0A395H311</accession>
<dbReference type="GeneID" id="37226271"/>
<proteinExistence type="predicted"/>
<dbReference type="EMBL" id="KZ824433">
    <property type="protein sequence ID" value="RAL01809.1"/>
    <property type="molecule type" value="Genomic_DNA"/>
</dbReference>
<organism evidence="1 2">
    <name type="scientific">Aspergillus ibericus CBS 121593</name>
    <dbReference type="NCBI Taxonomy" id="1448316"/>
    <lineage>
        <taxon>Eukaryota</taxon>
        <taxon>Fungi</taxon>
        <taxon>Dikarya</taxon>
        <taxon>Ascomycota</taxon>
        <taxon>Pezizomycotina</taxon>
        <taxon>Eurotiomycetes</taxon>
        <taxon>Eurotiomycetidae</taxon>
        <taxon>Eurotiales</taxon>
        <taxon>Aspergillaceae</taxon>
        <taxon>Aspergillus</taxon>
        <taxon>Aspergillus subgen. Circumdati</taxon>
    </lineage>
</organism>
<evidence type="ECO:0000313" key="1">
    <source>
        <dbReference type="EMBL" id="RAL01809.1"/>
    </source>
</evidence>
<evidence type="ECO:0000313" key="2">
    <source>
        <dbReference type="Proteomes" id="UP000249402"/>
    </source>
</evidence>
<keyword evidence="2" id="KW-1185">Reference proteome</keyword>